<accession>F9UK66</accession>
<reference evidence="3 4" key="1">
    <citation type="journal article" date="2013" name="Genome Announc.">
        <title>Genome Sequence of Mycoplasma columbinum Strain SF7.</title>
        <authorList>
            <person name="Guo Z."/>
            <person name="Xu X."/>
            <person name="Zheng Q."/>
            <person name="Li T."/>
            <person name="Kuang S."/>
            <person name="Zhang Z."/>
            <person name="Chen Y."/>
            <person name="Lu X."/>
            <person name="Zhou R."/>
            <person name="Bi D."/>
            <person name="Jin H."/>
        </authorList>
    </citation>
    <scope>NUCLEOTIDE SEQUENCE [LARGE SCALE GENOMIC DNA]</scope>
    <source>
        <strain evidence="3 4">SF7</strain>
    </source>
</reference>
<evidence type="ECO:0000256" key="1">
    <source>
        <dbReference type="SAM" id="Phobius"/>
    </source>
</evidence>
<evidence type="ECO:0000313" key="4">
    <source>
        <dbReference type="Proteomes" id="UP000004978"/>
    </source>
</evidence>
<keyword evidence="4" id="KW-1185">Reference proteome</keyword>
<sequence length="388" mass="43735">MKLKNKFIGILTASSAAILPFIALSAAPSNASEYQEQNVGALLEQKTELESFSKYFDETIKTLIEKTENSQISTFLGFDKIKSFVETYKAEVTKFANFIESYKTKDSSQEATWNEYKALTNMSVMLSNWKDALLAISKDVVDTLATINTLDEKQLAYQEVYFKNYKTLLETIDEKLKPFRTPEAYTNVDSYTIYVAKVSSDIAATTTAAISKRKSNDLKHIIQDLNKYITLLKTAADSSKSYTEKVDTINETHNTNNAEIASDSAWFGTSKSELISLLTKLHDDEETKAACDEFLQQVNTILKDNAIDVTLDPSNIETLVNNLDTKLKEMIALGQATDEEVKGAQRNSLFWVYVILLTLLVILLILTAVVMIKKRSYEKRNQELKSQI</sequence>
<keyword evidence="1" id="KW-1133">Transmembrane helix</keyword>
<keyword evidence="1" id="KW-0472">Membrane</keyword>
<keyword evidence="2" id="KW-0732">Signal</keyword>
<feature type="chain" id="PRO_5003394240" evidence="2">
    <location>
        <begin position="32"/>
        <end position="388"/>
    </location>
</feature>
<keyword evidence="1" id="KW-0812">Transmembrane</keyword>
<proteinExistence type="predicted"/>
<evidence type="ECO:0000313" key="3">
    <source>
        <dbReference type="EMBL" id="EGV00071.1"/>
    </source>
</evidence>
<feature type="transmembrane region" description="Helical" evidence="1">
    <location>
        <begin position="350"/>
        <end position="372"/>
    </location>
</feature>
<dbReference type="EMBL" id="AFXA01000011">
    <property type="protein sequence ID" value="EGV00071.1"/>
    <property type="molecule type" value="Genomic_DNA"/>
</dbReference>
<feature type="signal peptide" evidence="2">
    <location>
        <begin position="1"/>
        <end position="31"/>
    </location>
</feature>
<evidence type="ECO:0000256" key="2">
    <source>
        <dbReference type="SAM" id="SignalP"/>
    </source>
</evidence>
<name>F9UK66_9BACT</name>
<protein>
    <submittedName>
        <fullName evidence="3">Uncharacterized protein</fullName>
    </submittedName>
</protein>
<dbReference type="STRING" id="1037410.MCSF7_01386"/>
<organism evidence="3 4">
    <name type="scientific">Mycoplasmopsis columbina SF7</name>
    <dbReference type="NCBI Taxonomy" id="1037410"/>
    <lineage>
        <taxon>Bacteria</taxon>
        <taxon>Bacillati</taxon>
        <taxon>Mycoplasmatota</taxon>
        <taxon>Mycoplasmoidales</taxon>
        <taxon>Metamycoplasmataceae</taxon>
        <taxon>Mycoplasmopsis</taxon>
    </lineage>
</organism>
<gene>
    <name evidence="3" type="ORF">MCSF7_01386</name>
</gene>
<comment type="caution">
    <text evidence="3">The sequence shown here is derived from an EMBL/GenBank/DDBJ whole genome shotgun (WGS) entry which is preliminary data.</text>
</comment>
<dbReference type="Proteomes" id="UP000004978">
    <property type="component" value="Unassembled WGS sequence"/>
</dbReference>
<dbReference type="AlphaFoldDB" id="F9UK66"/>
<dbReference type="RefSeq" id="WP_006608684.1">
    <property type="nucleotide sequence ID" value="NZ_AFXA01000011.1"/>
</dbReference>